<sequence>MHPNQERSSESFATQTEVTANPSLFAHSQNIVINGGQFVAHRDIRYLDHLNVDTNWATLHRHDIHTKEIICAQKGWTFIDAKMRHKGSQNKLRSTNVIIQTFEGPRAKQLWQTTLRYNRRLVNPHISEIIGISPNSSNPDLESPYYLVFDGESQKITMLGSQIVYGIASGLDYLFKIFPVLGIKLEHFDVFSDVQGNTVLSFTPDITALEGGGIWEGYREKSAHYAPRRKDGSTAEGCFRVTMLDSRIQKDVNRDVDLCNSLISKVIFNDANYIVYGEKLHRQDDDLQVQDLPRMDEVQVEEKQKHTTEEPGRIEASPASEATVGADDSATTSESITISCRREIVWVALNSAKSTLSEISSTYGDLLAIVTTDHGSGQPTHYLPQLFGKRRSAVDHRCPGYRREEITFTPDAFKNAIIIFEKPTRNEMCILCGEVVTTDPSSASGAGSLTRTQKSVSKIPSWFYPPAAIDLEYQEGFTELELDMADYPVPDPSSIPPTPGTNIILESISLSGNSSCEYGSQIQGNFVVRNWNLNTIQKDVTIRFTIDDWNTVNEIRARWVASFSSSELPCLQNPSQQGSTIDETQNKMSSDSYLEDSDSWDRFSFSIDLSMHTLASLPSKALFFVGRYTTPFGEYWCNCGEWNWRVGFKAVRVN</sequence>
<feature type="domain" description="CBM21" evidence="2">
    <location>
        <begin position="501"/>
        <end position="646"/>
    </location>
</feature>
<dbReference type="Gene3D" id="2.60.40.2440">
    <property type="entry name" value="Carbohydrate binding type-21 domain"/>
    <property type="match status" value="1"/>
</dbReference>
<evidence type="ECO:0000259" key="2">
    <source>
        <dbReference type="Pfam" id="PF03370"/>
    </source>
</evidence>
<name>A0ABQ8Q9C8_9AGAR</name>
<evidence type="ECO:0000256" key="1">
    <source>
        <dbReference type="SAM" id="MobiDB-lite"/>
    </source>
</evidence>
<keyword evidence="4" id="KW-1185">Reference proteome</keyword>
<dbReference type="EMBL" id="MU790667">
    <property type="protein sequence ID" value="KAJ3995147.1"/>
    <property type="molecule type" value="Genomic_DNA"/>
</dbReference>
<dbReference type="InterPro" id="IPR038175">
    <property type="entry name" value="CBM21_dom_sf"/>
</dbReference>
<reference evidence="3" key="1">
    <citation type="submission" date="2022-08" db="EMBL/GenBank/DDBJ databases">
        <authorList>
            <consortium name="DOE Joint Genome Institute"/>
            <person name="Min B."/>
            <person name="Riley R."/>
            <person name="Sierra-Patev S."/>
            <person name="Naranjo-Ortiz M."/>
            <person name="Looney B."/>
            <person name="Konkel Z."/>
            <person name="Slot J.C."/>
            <person name="Sakamoto Y."/>
            <person name="Steenwyk J.L."/>
            <person name="Rokas A."/>
            <person name="Carro J."/>
            <person name="Camarero S."/>
            <person name="Ferreira P."/>
            <person name="Molpeceres G."/>
            <person name="Ruiz-Duenas F.J."/>
            <person name="Serrano A."/>
            <person name="Henrissat B."/>
            <person name="Drula E."/>
            <person name="Hughes K.W."/>
            <person name="Mata J.L."/>
            <person name="Ishikawa N.K."/>
            <person name="Vargas-Isla R."/>
            <person name="Ushijima S."/>
            <person name="Smith C.A."/>
            <person name="Ahrendt S."/>
            <person name="Andreopoulos W."/>
            <person name="He G."/>
            <person name="Labutti K."/>
            <person name="Lipzen A."/>
            <person name="Ng V."/>
            <person name="Sandor L."/>
            <person name="Barry K."/>
            <person name="Martinez A.T."/>
            <person name="Xiao Y."/>
            <person name="Gibbons J.G."/>
            <person name="Terashima K."/>
            <person name="Hibbett D.S."/>
            <person name="Grigoriev I.V."/>
        </authorList>
    </citation>
    <scope>NUCLEOTIDE SEQUENCE</scope>
    <source>
        <strain evidence="3">TFB10827</strain>
    </source>
</reference>
<proteinExistence type="predicted"/>
<dbReference type="Pfam" id="PF03370">
    <property type="entry name" value="CBM_21"/>
    <property type="match status" value="1"/>
</dbReference>
<dbReference type="PANTHER" id="PTHR12307:SF36">
    <property type="entry name" value="GLYCOGEN-BINDING SUBUNIT 76A"/>
    <property type="match status" value="1"/>
</dbReference>
<comment type="caution">
    <text evidence="3">The sequence shown here is derived from an EMBL/GenBank/DDBJ whole genome shotgun (WGS) entry which is preliminary data.</text>
</comment>
<dbReference type="InterPro" id="IPR005036">
    <property type="entry name" value="CBM21_dom"/>
</dbReference>
<dbReference type="InterPro" id="IPR050782">
    <property type="entry name" value="PP1_regulatory_subunit_3"/>
</dbReference>
<organism evidence="3 4">
    <name type="scientific">Lentinula boryana</name>
    <dbReference type="NCBI Taxonomy" id="40481"/>
    <lineage>
        <taxon>Eukaryota</taxon>
        <taxon>Fungi</taxon>
        <taxon>Dikarya</taxon>
        <taxon>Basidiomycota</taxon>
        <taxon>Agaricomycotina</taxon>
        <taxon>Agaricomycetes</taxon>
        <taxon>Agaricomycetidae</taxon>
        <taxon>Agaricales</taxon>
        <taxon>Marasmiineae</taxon>
        <taxon>Omphalotaceae</taxon>
        <taxon>Lentinula</taxon>
    </lineage>
</organism>
<protein>
    <recommendedName>
        <fullName evidence="2">CBM21 domain-containing protein</fullName>
    </recommendedName>
</protein>
<dbReference type="PANTHER" id="PTHR12307">
    <property type="entry name" value="PROTEIN PHOSPHATASE 1 REGULATORY SUBUNIT"/>
    <property type="match status" value="1"/>
</dbReference>
<accession>A0ABQ8Q9C8</accession>
<gene>
    <name evidence="3" type="ORF">F5050DRAFT_1713144</name>
</gene>
<evidence type="ECO:0000313" key="3">
    <source>
        <dbReference type="EMBL" id="KAJ3995147.1"/>
    </source>
</evidence>
<feature type="region of interest" description="Disordered" evidence="1">
    <location>
        <begin position="570"/>
        <end position="590"/>
    </location>
</feature>
<evidence type="ECO:0000313" key="4">
    <source>
        <dbReference type="Proteomes" id="UP001163828"/>
    </source>
</evidence>
<feature type="compositionally biased region" description="Basic and acidic residues" evidence="1">
    <location>
        <begin position="299"/>
        <end position="313"/>
    </location>
</feature>
<feature type="region of interest" description="Disordered" evidence="1">
    <location>
        <begin position="299"/>
        <end position="330"/>
    </location>
</feature>
<dbReference type="Proteomes" id="UP001163828">
    <property type="component" value="Unassembled WGS sequence"/>
</dbReference>